<dbReference type="PROSITE" id="PS51197">
    <property type="entry name" value="HTH_RRF2_2"/>
    <property type="match status" value="1"/>
</dbReference>
<dbReference type="InterPro" id="IPR036390">
    <property type="entry name" value="WH_DNA-bd_sf"/>
</dbReference>
<dbReference type="PANTHER" id="PTHR33221">
    <property type="entry name" value="WINGED HELIX-TURN-HELIX TRANSCRIPTIONAL REGULATOR, RRF2 FAMILY"/>
    <property type="match status" value="1"/>
</dbReference>
<organism evidence="1 2">
    <name type="scientific">Nakamurella aerolata</name>
    <dbReference type="NCBI Taxonomy" id="1656892"/>
    <lineage>
        <taxon>Bacteria</taxon>
        <taxon>Bacillati</taxon>
        <taxon>Actinomycetota</taxon>
        <taxon>Actinomycetes</taxon>
        <taxon>Nakamurellales</taxon>
        <taxon>Nakamurellaceae</taxon>
        <taxon>Nakamurella</taxon>
    </lineage>
</organism>
<dbReference type="EMBL" id="JABEND010000006">
    <property type="protein sequence ID" value="NNG36475.1"/>
    <property type="molecule type" value="Genomic_DNA"/>
</dbReference>
<reference evidence="1 2" key="1">
    <citation type="submission" date="2020-05" db="EMBL/GenBank/DDBJ databases">
        <title>Nakamurella sp. DB0629 isolated from air conditioner.</title>
        <authorList>
            <person name="Kim D.H."/>
            <person name="Kim D.-U."/>
        </authorList>
    </citation>
    <scope>NUCLEOTIDE SEQUENCE [LARGE SCALE GENOMIC DNA]</scope>
    <source>
        <strain evidence="1 2">DB0629</strain>
    </source>
</reference>
<dbReference type="InterPro" id="IPR030489">
    <property type="entry name" value="TR_Rrf2-type_CS"/>
</dbReference>
<dbReference type="PANTHER" id="PTHR33221:SF13">
    <property type="entry name" value="TRANSCRIPTIONAL REGULATOR-RELATED"/>
    <property type="match status" value="1"/>
</dbReference>
<dbReference type="Proteomes" id="UP000562984">
    <property type="component" value="Unassembled WGS sequence"/>
</dbReference>
<proteinExistence type="predicted"/>
<dbReference type="InterPro" id="IPR036388">
    <property type="entry name" value="WH-like_DNA-bd_sf"/>
</dbReference>
<evidence type="ECO:0000313" key="1">
    <source>
        <dbReference type="EMBL" id="NNG36475.1"/>
    </source>
</evidence>
<dbReference type="GO" id="GO:0005829">
    <property type="term" value="C:cytosol"/>
    <property type="evidence" value="ECO:0007669"/>
    <property type="project" value="TreeGrafter"/>
</dbReference>
<dbReference type="RefSeq" id="WP_171200156.1">
    <property type="nucleotide sequence ID" value="NZ_JABEND010000006.1"/>
</dbReference>
<accession>A0A849A7K8</accession>
<dbReference type="InterPro" id="IPR000944">
    <property type="entry name" value="Tscrpt_reg_Rrf2"/>
</dbReference>
<dbReference type="NCBIfam" id="TIGR00738">
    <property type="entry name" value="rrf2_super"/>
    <property type="match status" value="1"/>
</dbReference>
<comment type="caution">
    <text evidence="1">The sequence shown here is derived from an EMBL/GenBank/DDBJ whole genome shotgun (WGS) entry which is preliminary data.</text>
</comment>
<dbReference type="AlphaFoldDB" id="A0A849A7K8"/>
<dbReference type="Pfam" id="PF02082">
    <property type="entry name" value="Rrf2"/>
    <property type="match status" value="1"/>
</dbReference>
<dbReference type="PROSITE" id="PS01332">
    <property type="entry name" value="HTH_RRF2_1"/>
    <property type="match status" value="1"/>
</dbReference>
<keyword evidence="2" id="KW-1185">Reference proteome</keyword>
<name>A0A849A7K8_9ACTN</name>
<protein>
    <submittedName>
        <fullName evidence="1">Rrf2 family transcriptional regulator</fullName>
    </submittedName>
</protein>
<dbReference type="Gene3D" id="1.10.10.10">
    <property type="entry name" value="Winged helix-like DNA-binding domain superfamily/Winged helix DNA-binding domain"/>
    <property type="match status" value="1"/>
</dbReference>
<dbReference type="SUPFAM" id="SSF46785">
    <property type="entry name" value="Winged helix' DNA-binding domain"/>
    <property type="match status" value="1"/>
</dbReference>
<sequence length="168" mass="18449">MRLSQGVEWAVHCCLLMAWLPPTATVSATTLAEYHGVPRPYLAKALQALSRAGLVATTAGRSGGYRLARRPQEITLFDVVNAVEGDQPAFRCTEIRQNAPFPAPERCYRKSCGVAVAMWRAEQAWRDSLAEVTIAALVDTYRDNGPVPPAVQQRNADWLTERTGQSHG</sequence>
<gene>
    <name evidence="1" type="ORF">HKD39_12290</name>
</gene>
<evidence type="ECO:0000313" key="2">
    <source>
        <dbReference type="Proteomes" id="UP000562984"/>
    </source>
</evidence>
<dbReference type="GO" id="GO:0003700">
    <property type="term" value="F:DNA-binding transcription factor activity"/>
    <property type="evidence" value="ECO:0007669"/>
    <property type="project" value="TreeGrafter"/>
</dbReference>